<dbReference type="Proteomes" id="UP000515743">
    <property type="component" value="Chromosome"/>
</dbReference>
<sequence>MTEEKEPERKGKDWTLPCVLIAWLFLMPVAVHMLVDAPLAGWLIVILVGLGCAVVGAVDGYRFRASLTLPLLVALVFWATVALYYNEGTWWYVPIFGLLTWFAAKIGEKRPGSRRVREGF</sequence>
<feature type="transmembrane region" description="Helical" evidence="1">
    <location>
        <begin position="14"/>
        <end position="33"/>
    </location>
</feature>
<evidence type="ECO:0000313" key="2">
    <source>
        <dbReference type="EMBL" id="QNE88666.1"/>
    </source>
</evidence>
<name>A0A7G7CM50_9CORY</name>
<feature type="transmembrane region" description="Helical" evidence="1">
    <location>
        <begin position="39"/>
        <end position="58"/>
    </location>
</feature>
<dbReference type="AlphaFoldDB" id="A0A7G7CM50"/>
<dbReference type="KEGG" id="cik:H0194_06010"/>
<gene>
    <name evidence="2" type="ORF">H0194_06010</name>
</gene>
<feature type="transmembrane region" description="Helical" evidence="1">
    <location>
        <begin position="65"/>
        <end position="85"/>
    </location>
</feature>
<dbReference type="EMBL" id="CP059404">
    <property type="protein sequence ID" value="QNE88666.1"/>
    <property type="molecule type" value="Genomic_DNA"/>
</dbReference>
<evidence type="ECO:0000256" key="1">
    <source>
        <dbReference type="SAM" id="Phobius"/>
    </source>
</evidence>
<proteinExistence type="predicted"/>
<keyword evidence="1" id="KW-0812">Transmembrane</keyword>
<keyword evidence="1" id="KW-0472">Membrane</keyword>
<protein>
    <submittedName>
        <fullName evidence="2">Uncharacterized protein</fullName>
    </submittedName>
</protein>
<accession>A0A7G7CM50</accession>
<evidence type="ECO:0000313" key="3">
    <source>
        <dbReference type="Proteomes" id="UP000515743"/>
    </source>
</evidence>
<feature type="transmembrane region" description="Helical" evidence="1">
    <location>
        <begin position="91"/>
        <end position="107"/>
    </location>
</feature>
<reference evidence="2 3" key="1">
    <citation type="submission" date="2020-07" db="EMBL/GenBank/DDBJ databases">
        <title>Complete genome and description of Corynebacterium incognita strain Marseille-Q3630 sp. nov.</title>
        <authorList>
            <person name="Boxberger M."/>
        </authorList>
    </citation>
    <scope>NUCLEOTIDE SEQUENCE [LARGE SCALE GENOMIC DNA]</scope>
    <source>
        <strain evidence="2 3">Marseille-Q3630</strain>
    </source>
</reference>
<keyword evidence="1" id="KW-1133">Transmembrane helix</keyword>
<keyword evidence="3" id="KW-1185">Reference proteome</keyword>
<organism evidence="2 3">
    <name type="scientific">Corynebacterium incognita</name>
    <dbReference type="NCBI Taxonomy" id="2754725"/>
    <lineage>
        <taxon>Bacteria</taxon>
        <taxon>Bacillati</taxon>
        <taxon>Actinomycetota</taxon>
        <taxon>Actinomycetes</taxon>
        <taxon>Mycobacteriales</taxon>
        <taxon>Corynebacteriaceae</taxon>
        <taxon>Corynebacterium</taxon>
    </lineage>
</organism>
<dbReference type="RefSeq" id="WP_185175056.1">
    <property type="nucleotide sequence ID" value="NZ_CP059404.1"/>
</dbReference>